<sequence>MVVCCSGVVTSFHSFPGQFNLLSGDACKLSKRASELVVEEGVFHGLPKRMSQMNLSVESENISAGVRPVNDFPSSLFGLFRVPQAWHSLHHFSTSARSRPQ</sequence>
<keyword evidence="2" id="KW-1185">Reference proteome</keyword>
<evidence type="ECO:0000313" key="1">
    <source>
        <dbReference type="EMBL" id="GBN08911.1"/>
    </source>
</evidence>
<comment type="caution">
    <text evidence="1">The sequence shown here is derived from an EMBL/GenBank/DDBJ whole genome shotgun (WGS) entry which is preliminary data.</text>
</comment>
<protein>
    <submittedName>
        <fullName evidence="1">Uncharacterized protein</fullName>
    </submittedName>
</protein>
<reference evidence="1 2" key="1">
    <citation type="journal article" date="2019" name="Sci. Rep.">
        <title>Orb-weaving spider Araneus ventricosus genome elucidates the spidroin gene catalogue.</title>
        <authorList>
            <person name="Kono N."/>
            <person name="Nakamura H."/>
            <person name="Ohtoshi R."/>
            <person name="Moran D.A.P."/>
            <person name="Shinohara A."/>
            <person name="Yoshida Y."/>
            <person name="Fujiwara M."/>
            <person name="Mori M."/>
            <person name="Tomita M."/>
            <person name="Arakawa K."/>
        </authorList>
    </citation>
    <scope>NUCLEOTIDE SEQUENCE [LARGE SCALE GENOMIC DNA]</scope>
</reference>
<accession>A0A4Y2L2L4</accession>
<name>A0A4Y2L2L4_ARAVE</name>
<evidence type="ECO:0000313" key="2">
    <source>
        <dbReference type="Proteomes" id="UP000499080"/>
    </source>
</evidence>
<gene>
    <name evidence="1" type="ORF">AVEN_255587_1</name>
</gene>
<organism evidence="1 2">
    <name type="scientific">Araneus ventricosus</name>
    <name type="common">Orbweaver spider</name>
    <name type="synonym">Epeira ventricosa</name>
    <dbReference type="NCBI Taxonomy" id="182803"/>
    <lineage>
        <taxon>Eukaryota</taxon>
        <taxon>Metazoa</taxon>
        <taxon>Ecdysozoa</taxon>
        <taxon>Arthropoda</taxon>
        <taxon>Chelicerata</taxon>
        <taxon>Arachnida</taxon>
        <taxon>Araneae</taxon>
        <taxon>Araneomorphae</taxon>
        <taxon>Entelegynae</taxon>
        <taxon>Araneoidea</taxon>
        <taxon>Araneidae</taxon>
        <taxon>Araneus</taxon>
    </lineage>
</organism>
<dbReference type="Proteomes" id="UP000499080">
    <property type="component" value="Unassembled WGS sequence"/>
</dbReference>
<dbReference type="AlphaFoldDB" id="A0A4Y2L2L4"/>
<dbReference type="EMBL" id="BGPR01005304">
    <property type="protein sequence ID" value="GBN08911.1"/>
    <property type="molecule type" value="Genomic_DNA"/>
</dbReference>
<proteinExistence type="predicted"/>